<gene>
    <name evidence="1" type="ORF">J2S74_005307</name>
</gene>
<reference evidence="1 2" key="1">
    <citation type="submission" date="2023-07" db="EMBL/GenBank/DDBJ databases">
        <title>Genomic Encyclopedia of Type Strains, Phase IV (KMG-IV): sequencing the most valuable type-strain genomes for metagenomic binning, comparative biology and taxonomic classification.</title>
        <authorList>
            <person name="Goeker M."/>
        </authorList>
    </citation>
    <scope>NUCLEOTIDE SEQUENCE [LARGE SCALE GENOMIC DNA]</scope>
    <source>
        <strain evidence="1 2">DSM 9768</strain>
    </source>
</reference>
<keyword evidence="2" id="KW-1185">Reference proteome</keyword>
<name>A0ABU0A415_9BACI</name>
<dbReference type="Proteomes" id="UP001230005">
    <property type="component" value="Unassembled WGS sequence"/>
</dbReference>
<proteinExistence type="predicted"/>
<sequence length="112" mass="12783">MTFDELASRLKEEIESVSGCYTKTTPKKGSGFTPYNVLDIKWGQVDVTDSRVRVVLDLYPGRYELEELVKRLQIPEKRKGARQTGMFIKPTEKAVPSYDALEISLILNILKM</sequence>
<protein>
    <submittedName>
        <fullName evidence="1">Uncharacterized protein</fullName>
    </submittedName>
</protein>
<organism evidence="1 2">
    <name type="scientific">Evansella vedderi</name>
    <dbReference type="NCBI Taxonomy" id="38282"/>
    <lineage>
        <taxon>Bacteria</taxon>
        <taxon>Bacillati</taxon>
        <taxon>Bacillota</taxon>
        <taxon>Bacilli</taxon>
        <taxon>Bacillales</taxon>
        <taxon>Bacillaceae</taxon>
        <taxon>Evansella</taxon>
    </lineage>
</organism>
<dbReference type="EMBL" id="JAUSUG010000035">
    <property type="protein sequence ID" value="MDQ0257844.1"/>
    <property type="molecule type" value="Genomic_DNA"/>
</dbReference>
<evidence type="ECO:0000313" key="2">
    <source>
        <dbReference type="Proteomes" id="UP001230005"/>
    </source>
</evidence>
<dbReference type="RefSeq" id="WP_307332218.1">
    <property type="nucleotide sequence ID" value="NZ_JAUSUG010000035.1"/>
</dbReference>
<evidence type="ECO:0000313" key="1">
    <source>
        <dbReference type="EMBL" id="MDQ0257844.1"/>
    </source>
</evidence>
<accession>A0ABU0A415</accession>
<comment type="caution">
    <text evidence="1">The sequence shown here is derived from an EMBL/GenBank/DDBJ whole genome shotgun (WGS) entry which is preliminary data.</text>
</comment>